<evidence type="ECO:0000313" key="4">
    <source>
        <dbReference type="Proteomes" id="UP000239772"/>
    </source>
</evidence>
<dbReference type="InterPro" id="IPR052721">
    <property type="entry name" value="ET_Amicyanin"/>
</dbReference>
<dbReference type="PANTHER" id="PTHR36507">
    <property type="entry name" value="BLL1555 PROTEIN"/>
    <property type="match status" value="1"/>
</dbReference>
<proteinExistence type="predicted"/>
<evidence type="ECO:0000313" key="3">
    <source>
        <dbReference type="EMBL" id="PSC02474.1"/>
    </source>
</evidence>
<evidence type="ECO:0000259" key="2">
    <source>
        <dbReference type="Pfam" id="PF13473"/>
    </source>
</evidence>
<reference evidence="4" key="1">
    <citation type="submission" date="2018-03" db="EMBL/GenBank/DDBJ databases">
        <authorList>
            <person name="Sun L."/>
            <person name="Liu H."/>
            <person name="Chen W."/>
            <person name="Huang K."/>
            <person name="Liu W."/>
            <person name="Gao X."/>
        </authorList>
    </citation>
    <scope>NUCLEOTIDE SEQUENCE [LARGE SCALE GENOMIC DNA]</scope>
    <source>
        <strain evidence="4">SH9</strain>
    </source>
</reference>
<feature type="domain" description="EfeO-type cupredoxin-like" evidence="2">
    <location>
        <begin position="11"/>
        <end position="107"/>
    </location>
</feature>
<comment type="caution">
    <text evidence="3">The sequence shown here is derived from an EMBL/GenBank/DDBJ whole genome shotgun (WGS) entry which is preliminary data.</text>
</comment>
<dbReference type="OrthoDB" id="9796416at2"/>
<dbReference type="Proteomes" id="UP000239772">
    <property type="component" value="Unassembled WGS sequence"/>
</dbReference>
<dbReference type="AlphaFoldDB" id="A0A2T1HLF5"/>
<dbReference type="RefSeq" id="WP_106340729.1">
    <property type="nucleotide sequence ID" value="NZ_PVZS01000056.1"/>
</dbReference>
<feature type="chain" id="PRO_5015560428" description="EfeO-type cupredoxin-like domain-containing protein" evidence="1">
    <location>
        <begin position="22"/>
        <end position="109"/>
    </location>
</feature>
<protein>
    <recommendedName>
        <fullName evidence="2">EfeO-type cupredoxin-like domain-containing protein</fullName>
    </recommendedName>
</protein>
<name>A0A2T1HLF5_9HYPH</name>
<dbReference type="PANTHER" id="PTHR36507:SF1">
    <property type="entry name" value="BLL1555 PROTEIN"/>
    <property type="match status" value="1"/>
</dbReference>
<gene>
    <name evidence="3" type="ORF">SLNSH_23840</name>
</gene>
<dbReference type="Pfam" id="PF13473">
    <property type="entry name" value="Cupredoxin_1"/>
    <property type="match status" value="1"/>
</dbReference>
<dbReference type="SUPFAM" id="SSF49503">
    <property type="entry name" value="Cupredoxins"/>
    <property type="match status" value="1"/>
</dbReference>
<dbReference type="EMBL" id="PVZS01000056">
    <property type="protein sequence ID" value="PSC02474.1"/>
    <property type="molecule type" value="Genomic_DNA"/>
</dbReference>
<dbReference type="InterPro" id="IPR028096">
    <property type="entry name" value="EfeO_Cupredoxin"/>
</dbReference>
<feature type="signal peptide" evidence="1">
    <location>
        <begin position="1"/>
        <end position="21"/>
    </location>
</feature>
<dbReference type="InterPro" id="IPR008972">
    <property type="entry name" value="Cupredoxin"/>
</dbReference>
<sequence>MTWRRLAAGVALAAGAACAGAALGAADPLHRVEIKDVGFAPPVIRVRVGEAVEWTNNDPVAHTATASDGSWEVDLQPGESGRREMQKAGTFGYLCRYHPNMTGTIVVAP</sequence>
<keyword evidence="4" id="KW-1185">Reference proteome</keyword>
<organism evidence="3 4">
    <name type="scientific">Alsobacter soli</name>
    <dbReference type="NCBI Taxonomy" id="2109933"/>
    <lineage>
        <taxon>Bacteria</taxon>
        <taxon>Pseudomonadati</taxon>
        <taxon>Pseudomonadota</taxon>
        <taxon>Alphaproteobacteria</taxon>
        <taxon>Hyphomicrobiales</taxon>
        <taxon>Alsobacteraceae</taxon>
        <taxon>Alsobacter</taxon>
    </lineage>
</organism>
<dbReference type="Gene3D" id="2.60.40.420">
    <property type="entry name" value="Cupredoxins - blue copper proteins"/>
    <property type="match status" value="1"/>
</dbReference>
<keyword evidence="1" id="KW-0732">Signal</keyword>
<dbReference type="PROSITE" id="PS51257">
    <property type="entry name" value="PROKAR_LIPOPROTEIN"/>
    <property type="match status" value="1"/>
</dbReference>
<accession>A0A2T1HLF5</accession>
<evidence type="ECO:0000256" key="1">
    <source>
        <dbReference type="SAM" id="SignalP"/>
    </source>
</evidence>